<sequence>MITCKNIILFSAIVISLASSSHAGNSGVLSDKINEFLEERETVTVEKSDDSQKEEGEWEWKLRTGSMTQQAYRDYLEKIGMAAQQSNNNELAMLSPAEREIADLAAWFMKRENQIKCDELVAWYGGYAHELPDKYLEEYMSPSINAARKLGATGETLGGIRKGLRKGPKNYALIIPYRPPVVELRDEHVTDAYLPAWEFWLMAPPSRKRDFIGGRINKALLEIGDENVIPLLVEAAKNDAKSWKGRTIDSSPQRQLQLQQDTLFAYTNLICSMPREKTLDALLEINRYAIANDLNGEDYYKSITRHIIRRLASRRAYADQLIDPKMQEIIARQDRNEEPEDIPLTDELWKDYKPLLEASLAAKTDETPQADIELITSALEIMPEE</sequence>
<reference evidence="2 3" key="1">
    <citation type="submission" date="2020-08" db="EMBL/GenBank/DDBJ databases">
        <title>Genomic Encyclopedia of Type Strains, Phase IV (KMG-IV): sequencing the most valuable type-strain genomes for metagenomic binning, comparative biology and taxonomic classification.</title>
        <authorList>
            <person name="Goeker M."/>
        </authorList>
    </citation>
    <scope>NUCLEOTIDE SEQUENCE [LARGE SCALE GENOMIC DNA]</scope>
    <source>
        <strain evidence="2 3">YC6886</strain>
    </source>
</reference>
<proteinExistence type="predicted"/>
<keyword evidence="1" id="KW-0732">Signal</keyword>
<accession>A0A840V6K8</accession>
<dbReference type="EMBL" id="JACHFD010000041">
    <property type="protein sequence ID" value="MBB5353897.1"/>
    <property type="molecule type" value="Genomic_DNA"/>
</dbReference>
<keyword evidence="3" id="KW-1185">Reference proteome</keyword>
<name>A0A840V6K8_9BACT</name>
<dbReference type="Proteomes" id="UP000557717">
    <property type="component" value="Unassembled WGS sequence"/>
</dbReference>
<evidence type="ECO:0000313" key="2">
    <source>
        <dbReference type="EMBL" id="MBB5353897.1"/>
    </source>
</evidence>
<feature type="chain" id="PRO_5032331822" evidence="1">
    <location>
        <begin position="24"/>
        <end position="385"/>
    </location>
</feature>
<feature type="signal peptide" evidence="1">
    <location>
        <begin position="1"/>
        <end position="23"/>
    </location>
</feature>
<comment type="caution">
    <text evidence="2">The sequence shown here is derived from an EMBL/GenBank/DDBJ whole genome shotgun (WGS) entry which is preliminary data.</text>
</comment>
<protein>
    <submittedName>
        <fullName evidence="2">Uncharacterized protein</fullName>
    </submittedName>
</protein>
<dbReference type="RefSeq" id="WP_184022383.1">
    <property type="nucleotide sequence ID" value="NZ_JACHFD010000041.1"/>
</dbReference>
<evidence type="ECO:0000256" key="1">
    <source>
        <dbReference type="SAM" id="SignalP"/>
    </source>
</evidence>
<dbReference type="AlphaFoldDB" id="A0A840V6K8"/>
<evidence type="ECO:0000313" key="3">
    <source>
        <dbReference type="Proteomes" id="UP000557717"/>
    </source>
</evidence>
<organism evidence="2 3">
    <name type="scientific">Haloferula luteola</name>
    <dbReference type="NCBI Taxonomy" id="595692"/>
    <lineage>
        <taxon>Bacteria</taxon>
        <taxon>Pseudomonadati</taxon>
        <taxon>Verrucomicrobiota</taxon>
        <taxon>Verrucomicrobiia</taxon>
        <taxon>Verrucomicrobiales</taxon>
        <taxon>Verrucomicrobiaceae</taxon>
        <taxon>Haloferula</taxon>
    </lineage>
</organism>
<gene>
    <name evidence="2" type="ORF">HNR46_004162</name>
</gene>